<reference evidence="1" key="1">
    <citation type="submission" date="2018-05" db="EMBL/GenBank/DDBJ databases">
        <title>Draft genome of Mucuna pruriens seed.</title>
        <authorList>
            <person name="Nnadi N.E."/>
            <person name="Vos R."/>
            <person name="Hasami M.H."/>
            <person name="Devisetty U.K."/>
            <person name="Aguiy J.C."/>
        </authorList>
    </citation>
    <scope>NUCLEOTIDE SEQUENCE [LARGE SCALE GENOMIC DNA]</scope>
    <source>
        <strain evidence="1">JCA_2017</strain>
    </source>
</reference>
<keyword evidence="2" id="KW-1185">Reference proteome</keyword>
<sequence length="94" mass="10810">VPEGVENNKGNIYISSTSPSNVVRAYYDQFQRDFSVFLKCRAEELVEGGRMVLTFLGRGSDDPFSRDGCYIWELIATTLNDMVLQFPRRSYKED</sequence>
<evidence type="ECO:0000313" key="1">
    <source>
        <dbReference type="EMBL" id="RDX60590.1"/>
    </source>
</evidence>
<evidence type="ECO:0000313" key="2">
    <source>
        <dbReference type="Proteomes" id="UP000257109"/>
    </source>
</evidence>
<dbReference type="Pfam" id="PF03492">
    <property type="entry name" value="Methyltransf_7"/>
    <property type="match status" value="1"/>
</dbReference>
<dbReference type="GO" id="GO:0008168">
    <property type="term" value="F:methyltransferase activity"/>
    <property type="evidence" value="ECO:0007669"/>
    <property type="project" value="UniProtKB-KW"/>
</dbReference>
<protein>
    <submittedName>
        <fullName evidence="1">Salicylate carboxymethyltransferase</fullName>
    </submittedName>
</protein>
<dbReference type="Proteomes" id="UP000257109">
    <property type="component" value="Unassembled WGS sequence"/>
</dbReference>
<comment type="caution">
    <text evidence="1">The sequence shown here is derived from an EMBL/GenBank/DDBJ whole genome shotgun (WGS) entry which is preliminary data.</text>
</comment>
<dbReference type="SUPFAM" id="SSF53335">
    <property type="entry name" value="S-adenosyl-L-methionine-dependent methyltransferases"/>
    <property type="match status" value="1"/>
</dbReference>
<dbReference type="InterPro" id="IPR005299">
    <property type="entry name" value="MeTrfase_7"/>
</dbReference>
<dbReference type="EMBL" id="QJKJ01016746">
    <property type="protein sequence ID" value="RDX60590.1"/>
    <property type="molecule type" value="Genomic_DNA"/>
</dbReference>
<dbReference type="InterPro" id="IPR029063">
    <property type="entry name" value="SAM-dependent_MTases_sf"/>
</dbReference>
<name>A0A371E3H4_MUCPR</name>
<dbReference type="Gene3D" id="3.40.50.150">
    <property type="entry name" value="Vaccinia Virus protein VP39"/>
    <property type="match status" value="1"/>
</dbReference>
<dbReference type="AlphaFoldDB" id="A0A371E3H4"/>
<dbReference type="PANTHER" id="PTHR31009">
    <property type="entry name" value="S-ADENOSYL-L-METHIONINE:CARBOXYL METHYLTRANSFERASE FAMILY PROTEIN"/>
    <property type="match status" value="1"/>
</dbReference>
<dbReference type="GO" id="GO:0032259">
    <property type="term" value="P:methylation"/>
    <property type="evidence" value="ECO:0007669"/>
    <property type="project" value="UniProtKB-KW"/>
</dbReference>
<organism evidence="1 2">
    <name type="scientific">Mucuna pruriens</name>
    <name type="common">Velvet bean</name>
    <name type="synonym">Dolichos pruriens</name>
    <dbReference type="NCBI Taxonomy" id="157652"/>
    <lineage>
        <taxon>Eukaryota</taxon>
        <taxon>Viridiplantae</taxon>
        <taxon>Streptophyta</taxon>
        <taxon>Embryophyta</taxon>
        <taxon>Tracheophyta</taxon>
        <taxon>Spermatophyta</taxon>
        <taxon>Magnoliopsida</taxon>
        <taxon>eudicotyledons</taxon>
        <taxon>Gunneridae</taxon>
        <taxon>Pentapetalae</taxon>
        <taxon>rosids</taxon>
        <taxon>fabids</taxon>
        <taxon>Fabales</taxon>
        <taxon>Fabaceae</taxon>
        <taxon>Papilionoideae</taxon>
        <taxon>50 kb inversion clade</taxon>
        <taxon>NPAAA clade</taxon>
        <taxon>indigoferoid/millettioid clade</taxon>
        <taxon>Phaseoleae</taxon>
        <taxon>Mucuna</taxon>
    </lineage>
</organism>
<accession>A0A371E3H4</accession>
<feature type="non-terminal residue" evidence="1">
    <location>
        <position position="1"/>
    </location>
</feature>
<proteinExistence type="predicted"/>
<gene>
    <name evidence="1" type="primary">SAMT</name>
    <name evidence="1" type="ORF">CR513_61256</name>
</gene>
<dbReference type="STRING" id="157652.A0A371E3H4"/>
<dbReference type="OrthoDB" id="1872732at2759"/>